<organism evidence="1">
    <name type="scientific">uncultured Caudovirales phage</name>
    <dbReference type="NCBI Taxonomy" id="2100421"/>
    <lineage>
        <taxon>Viruses</taxon>
        <taxon>Duplodnaviria</taxon>
        <taxon>Heunggongvirae</taxon>
        <taxon>Uroviricota</taxon>
        <taxon>Caudoviricetes</taxon>
        <taxon>Peduoviridae</taxon>
        <taxon>Maltschvirus</taxon>
        <taxon>Maltschvirus maltsch</taxon>
    </lineage>
</organism>
<protein>
    <submittedName>
        <fullName evidence="1">Uncharacterized protein</fullName>
    </submittedName>
</protein>
<gene>
    <name evidence="1" type="ORF">UFOVP1355_53</name>
</gene>
<name>A0A6J5S223_9CAUD</name>
<accession>A0A6J5S223</accession>
<sequence>MYTPSRYSVNTARTDSLTVQANGDRQMELIHQDGFVKVYAAQVGNYWCVWESDYPSRDNMIATCDTRDDAEQTAILYADCINNGVAF</sequence>
<proteinExistence type="predicted"/>
<evidence type="ECO:0000313" key="1">
    <source>
        <dbReference type="EMBL" id="CAB4200574.1"/>
    </source>
</evidence>
<reference evidence="1" key="1">
    <citation type="submission" date="2020-05" db="EMBL/GenBank/DDBJ databases">
        <authorList>
            <person name="Chiriac C."/>
            <person name="Salcher M."/>
            <person name="Ghai R."/>
            <person name="Kavagutti S V."/>
        </authorList>
    </citation>
    <scope>NUCLEOTIDE SEQUENCE</scope>
</reference>
<dbReference type="EMBL" id="LR797288">
    <property type="protein sequence ID" value="CAB4200574.1"/>
    <property type="molecule type" value="Genomic_DNA"/>
</dbReference>